<accession>A0ACD3AGL6</accession>
<dbReference type="EMBL" id="ML208457">
    <property type="protein sequence ID" value="TFK64885.1"/>
    <property type="molecule type" value="Genomic_DNA"/>
</dbReference>
<gene>
    <name evidence="1" type="ORF">BDN72DRAFT_222749</name>
</gene>
<sequence length="508" mass="57457">MSLPLRTLLPDFFMFPFYMVVTFLAMSGFLVVRAIPLPAGAALHSTITITTKSTVDFGGECSGRTLYHIIKSCLVMIAACVYRSVHQNIPDPSSSMWGRLKVKFKIAFYGLIAPNMMICWAMRQRFGADVVAAEINKISPELQWTQTHGHFAQMGGFGRTDNKQILHPHTLIELLKNGQLDIKELQLTKTEIQRTSRTDIFTKFIVASQTAWFVVASITRLWWPLPLSELEVMALGFSMMSVITYALWWNKPLNVLSPVYIHIRPLPTSQRPTSPSVSTETFAEDHPQVTGRASVFCTSSSLAVIGDALKDVIPSLASRVLPFKRDTKKNSWYLTTWKRLIKEPFLLLVMPLRELFDDESVDSEARNVSTFYGMCIPQAKRNLVLLLCSLISLIFAAIHFLSWNSTFPTHTQLLLWRGSSIVLAAQPCLLLLLHRVDQVYLRMPKGTWRQTVVRVTCEIFVIVGIFIGPVVYIVARLCLLVLAFLTLRDLPPTAFMDISWTSYIPHLE</sequence>
<organism evidence="1 2">
    <name type="scientific">Pluteus cervinus</name>
    <dbReference type="NCBI Taxonomy" id="181527"/>
    <lineage>
        <taxon>Eukaryota</taxon>
        <taxon>Fungi</taxon>
        <taxon>Dikarya</taxon>
        <taxon>Basidiomycota</taxon>
        <taxon>Agaricomycotina</taxon>
        <taxon>Agaricomycetes</taxon>
        <taxon>Agaricomycetidae</taxon>
        <taxon>Agaricales</taxon>
        <taxon>Pluteineae</taxon>
        <taxon>Pluteaceae</taxon>
        <taxon>Pluteus</taxon>
    </lineage>
</organism>
<protein>
    <submittedName>
        <fullName evidence="1">Uncharacterized protein</fullName>
    </submittedName>
</protein>
<proteinExistence type="predicted"/>
<evidence type="ECO:0000313" key="2">
    <source>
        <dbReference type="Proteomes" id="UP000308600"/>
    </source>
</evidence>
<keyword evidence="2" id="KW-1185">Reference proteome</keyword>
<name>A0ACD3AGL6_9AGAR</name>
<reference evidence="1 2" key="1">
    <citation type="journal article" date="2019" name="Nat. Ecol. Evol.">
        <title>Megaphylogeny resolves global patterns of mushroom evolution.</title>
        <authorList>
            <person name="Varga T."/>
            <person name="Krizsan K."/>
            <person name="Foldi C."/>
            <person name="Dima B."/>
            <person name="Sanchez-Garcia M."/>
            <person name="Sanchez-Ramirez S."/>
            <person name="Szollosi G.J."/>
            <person name="Szarkandi J.G."/>
            <person name="Papp V."/>
            <person name="Albert L."/>
            <person name="Andreopoulos W."/>
            <person name="Angelini C."/>
            <person name="Antonin V."/>
            <person name="Barry K.W."/>
            <person name="Bougher N.L."/>
            <person name="Buchanan P."/>
            <person name="Buyck B."/>
            <person name="Bense V."/>
            <person name="Catcheside P."/>
            <person name="Chovatia M."/>
            <person name="Cooper J."/>
            <person name="Damon W."/>
            <person name="Desjardin D."/>
            <person name="Finy P."/>
            <person name="Geml J."/>
            <person name="Haridas S."/>
            <person name="Hughes K."/>
            <person name="Justo A."/>
            <person name="Karasinski D."/>
            <person name="Kautmanova I."/>
            <person name="Kiss B."/>
            <person name="Kocsube S."/>
            <person name="Kotiranta H."/>
            <person name="LaButti K.M."/>
            <person name="Lechner B.E."/>
            <person name="Liimatainen K."/>
            <person name="Lipzen A."/>
            <person name="Lukacs Z."/>
            <person name="Mihaltcheva S."/>
            <person name="Morgado L.N."/>
            <person name="Niskanen T."/>
            <person name="Noordeloos M.E."/>
            <person name="Ohm R.A."/>
            <person name="Ortiz-Santana B."/>
            <person name="Ovrebo C."/>
            <person name="Racz N."/>
            <person name="Riley R."/>
            <person name="Savchenko A."/>
            <person name="Shiryaev A."/>
            <person name="Soop K."/>
            <person name="Spirin V."/>
            <person name="Szebenyi C."/>
            <person name="Tomsovsky M."/>
            <person name="Tulloss R.E."/>
            <person name="Uehling J."/>
            <person name="Grigoriev I.V."/>
            <person name="Vagvolgyi C."/>
            <person name="Papp T."/>
            <person name="Martin F.M."/>
            <person name="Miettinen O."/>
            <person name="Hibbett D.S."/>
            <person name="Nagy L.G."/>
        </authorList>
    </citation>
    <scope>NUCLEOTIDE SEQUENCE [LARGE SCALE GENOMIC DNA]</scope>
    <source>
        <strain evidence="1 2">NL-1719</strain>
    </source>
</reference>
<dbReference type="Proteomes" id="UP000308600">
    <property type="component" value="Unassembled WGS sequence"/>
</dbReference>
<evidence type="ECO:0000313" key="1">
    <source>
        <dbReference type="EMBL" id="TFK64885.1"/>
    </source>
</evidence>